<evidence type="ECO:0000313" key="3">
    <source>
        <dbReference type="Proteomes" id="UP000631114"/>
    </source>
</evidence>
<reference evidence="2 3" key="1">
    <citation type="submission" date="2020-10" db="EMBL/GenBank/DDBJ databases">
        <title>The Coptis chinensis genome and diversification of protoberbering-type alkaloids.</title>
        <authorList>
            <person name="Wang B."/>
            <person name="Shu S."/>
            <person name="Song C."/>
            <person name="Liu Y."/>
        </authorList>
    </citation>
    <scope>NUCLEOTIDE SEQUENCE [LARGE SCALE GENOMIC DNA]</scope>
    <source>
        <strain evidence="2">HL-2020</strain>
        <tissue evidence="2">Leaf</tissue>
    </source>
</reference>
<protein>
    <recommendedName>
        <fullName evidence="4">Nudix hydrolase domain-containing protein</fullName>
    </recommendedName>
</protein>
<dbReference type="Proteomes" id="UP000631114">
    <property type="component" value="Unassembled WGS sequence"/>
</dbReference>
<sequence length="270" mass="30415">MPHPFNPTSLCLPDLFVTSLSLLFLFSSTTKPHKNLFLKIPNNFPRCCCRPFLKIPNMPPTKSRFPTPQSLTNWLKPRLPQDSFSSWGNKPGTKNIHNLFLEISEGESILTDTTPPIRNLHVITVKIISKSNSNCVLIEAFQELSDGTRRERFRPLSEKMKPNESVENAVLRAVKEELGSVITSEDDGNVKIVEGSYVEKVEERGSVSYPGLPACYVLHCVEACVDGLPSEDFWTEEGNEYGECSEGDIVEKAVFVKKHFWKWVGVNSLN</sequence>
<accession>A0A835GWM2</accession>
<proteinExistence type="predicted"/>
<gene>
    <name evidence="2" type="ORF">IFM89_015491</name>
</gene>
<dbReference type="InterPro" id="IPR015797">
    <property type="entry name" value="NUDIX_hydrolase-like_dom_sf"/>
</dbReference>
<dbReference type="SUPFAM" id="SSF55811">
    <property type="entry name" value="Nudix"/>
    <property type="match status" value="1"/>
</dbReference>
<feature type="chain" id="PRO_5032653424" description="Nudix hydrolase domain-containing protein" evidence="1">
    <location>
        <begin position="33"/>
        <end position="270"/>
    </location>
</feature>
<organism evidence="2 3">
    <name type="scientific">Coptis chinensis</name>
    <dbReference type="NCBI Taxonomy" id="261450"/>
    <lineage>
        <taxon>Eukaryota</taxon>
        <taxon>Viridiplantae</taxon>
        <taxon>Streptophyta</taxon>
        <taxon>Embryophyta</taxon>
        <taxon>Tracheophyta</taxon>
        <taxon>Spermatophyta</taxon>
        <taxon>Magnoliopsida</taxon>
        <taxon>Ranunculales</taxon>
        <taxon>Ranunculaceae</taxon>
        <taxon>Coptidoideae</taxon>
        <taxon>Coptis</taxon>
    </lineage>
</organism>
<dbReference type="EMBL" id="JADFTS010000009">
    <property type="protein sequence ID" value="KAF9588764.1"/>
    <property type="molecule type" value="Genomic_DNA"/>
</dbReference>
<dbReference type="PANTHER" id="PTHR36395:SF1">
    <property type="entry name" value="RING-H2 ZINC FINGER PROTEIN"/>
    <property type="match status" value="1"/>
</dbReference>
<dbReference type="PANTHER" id="PTHR36395">
    <property type="entry name" value="RING-H2 ZINC FINGER PROTEIN"/>
    <property type="match status" value="1"/>
</dbReference>
<dbReference type="OrthoDB" id="433924at2759"/>
<dbReference type="AlphaFoldDB" id="A0A835GWM2"/>
<name>A0A835GWM2_9MAGN</name>
<evidence type="ECO:0000256" key="1">
    <source>
        <dbReference type="SAM" id="SignalP"/>
    </source>
</evidence>
<evidence type="ECO:0000313" key="2">
    <source>
        <dbReference type="EMBL" id="KAF9588764.1"/>
    </source>
</evidence>
<evidence type="ECO:0008006" key="4">
    <source>
        <dbReference type="Google" id="ProtNLM"/>
    </source>
</evidence>
<comment type="caution">
    <text evidence="2">The sequence shown here is derived from an EMBL/GenBank/DDBJ whole genome shotgun (WGS) entry which is preliminary data.</text>
</comment>
<feature type="signal peptide" evidence="1">
    <location>
        <begin position="1"/>
        <end position="32"/>
    </location>
</feature>
<keyword evidence="1" id="KW-0732">Signal</keyword>
<keyword evidence="3" id="KW-1185">Reference proteome</keyword>